<evidence type="ECO:0000256" key="1">
    <source>
        <dbReference type="ARBA" id="ARBA00004141"/>
    </source>
</evidence>
<feature type="transmembrane region" description="Helical" evidence="6">
    <location>
        <begin position="45"/>
        <end position="64"/>
    </location>
</feature>
<evidence type="ECO:0000313" key="7">
    <source>
        <dbReference type="EMBL" id="ABD79913.1"/>
    </source>
</evidence>
<feature type="transmembrane region" description="Helical" evidence="6">
    <location>
        <begin position="410"/>
        <end position="427"/>
    </location>
</feature>
<feature type="transmembrane region" description="Helical" evidence="6">
    <location>
        <begin position="439"/>
        <end position="459"/>
    </location>
</feature>
<keyword evidence="3 6" id="KW-0812">Transmembrane</keyword>
<feature type="transmembrane region" description="Helical" evidence="6">
    <location>
        <begin position="21"/>
        <end position="39"/>
    </location>
</feature>
<dbReference type="NCBIfam" id="TIGR00728">
    <property type="entry name" value="OPT_sfam"/>
    <property type="match status" value="1"/>
</dbReference>
<gene>
    <name evidence="7" type="ordered locus">Sde_0651</name>
</gene>
<dbReference type="InterPro" id="IPR004814">
    <property type="entry name" value="Oligopep_transpt"/>
</dbReference>
<dbReference type="EMBL" id="CP000282">
    <property type="protein sequence ID" value="ABD79913.1"/>
    <property type="molecule type" value="Genomic_DNA"/>
</dbReference>
<evidence type="ECO:0000256" key="6">
    <source>
        <dbReference type="SAM" id="Phobius"/>
    </source>
</evidence>
<feature type="transmembrane region" description="Helical" evidence="6">
    <location>
        <begin position="569"/>
        <end position="596"/>
    </location>
</feature>
<dbReference type="HOGENOM" id="CLU_018238_0_0_6"/>
<protein>
    <submittedName>
        <fullName evidence="7">Oligopeptide transporter OPT</fullName>
    </submittedName>
</protein>
<feature type="transmembrane region" description="Helical" evidence="6">
    <location>
        <begin position="108"/>
        <end position="128"/>
    </location>
</feature>
<keyword evidence="5 6" id="KW-0472">Membrane</keyword>
<feature type="transmembrane region" description="Helical" evidence="6">
    <location>
        <begin position="535"/>
        <end position="557"/>
    </location>
</feature>
<reference evidence="7 8" key="1">
    <citation type="journal article" date="2008" name="PLoS Genet.">
        <title>Complete genome sequence of the complex carbohydrate-degrading marine bacterium, Saccharophagus degradans strain 2-40 T.</title>
        <authorList>
            <person name="Weiner R.M."/>
            <person name="Taylor L.E.II."/>
            <person name="Henrissat B."/>
            <person name="Hauser L."/>
            <person name="Land M."/>
            <person name="Coutinho P.M."/>
            <person name="Rancurel C."/>
            <person name="Saunders E.H."/>
            <person name="Longmire A.G."/>
            <person name="Zhang H."/>
            <person name="Bayer E.A."/>
            <person name="Gilbert H.J."/>
            <person name="Larimer F."/>
            <person name="Zhulin I.B."/>
            <person name="Ekborg N.A."/>
            <person name="Lamed R."/>
            <person name="Richardson P.M."/>
            <person name="Borovok I."/>
            <person name="Hutcheson S."/>
        </authorList>
    </citation>
    <scope>NUCLEOTIDE SEQUENCE [LARGE SCALE GENOMIC DNA]</scope>
    <source>
        <strain evidence="8">2-40 / ATCC 43961 / DSM 17024</strain>
    </source>
</reference>
<feature type="transmembrane region" description="Helical" evidence="6">
    <location>
        <begin position="85"/>
        <end position="102"/>
    </location>
</feature>
<dbReference type="GO" id="GO:0016020">
    <property type="term" value="C:membrane"/>
    <property type="evidence" value="ECO:0007669"/>
    <property type="project" value="UniProtKB-SubCell"/>
</dbReference>
<dbReference type="InterPro" id="IPR004813">
    <property type="entry name" value="OPT"/>
</dbReference>
<dbReference type="PANTHER" id="PTHR31645:SF0">
    <property type="entry name" value="OLIGOPEPTIDE TRANSPORTER YGL114W-RELATED"/>
    <property type="match status" value="1"/>
</dbReference>
<comment type="subcellular location">
    <subcellularLocation>
        <location evidence="1">Membrane</location>
        <topology evidence="1">Multi-pass membrane protein</topology>
    </subcellularLocation>
</comment>
<evidence type="ECO:0000313" key="8">
    <source>
        <dbReference type="Proteomes" id="UP000001947"/>
    </source>
</evidence>
<name>Q21N16_SACD2</name>
<evidence type="ECO:0000256" key="2">
    <source>
        <dbReference type="ARBA" id="ARBA00022448"/>
    </source>
</evidence>
<keyword evidence="2" id="KW-0813">Transport</keyword>
<dbReference type="Pfam" id="PF03169">
    <property type="entry name" value="OPT"/>
    <property type="match status" value="1"/>
</dbReference>
<keyword evidence="8" id="KW-1185">Reference proteome</keyword>
<dbReference type="eggNOG" id="COG1297">
    <property type="taxonomic scope" value="Bacteria"/>
</dbReference>
<dbReference type="Proteomes" id="UP000001947">
    <property type="component" value="Chromosome"/>
</dbReference>
<feature type="transmembrane region" description="Helical" evidence="6">
    <location>
        <begin position="479"/>
        <end position="500"/>
    </location>
</feature>
<dbReference type="RefSeq" id="WP_011467134.1">
    <property type="nucleotide sequence ID" value="NC_007912.1"/>
</dbReference>
<feature type="transmembrane region" description="Helical" evidence="6">
    <location>
        <begin position="296"/>
        <end position="317"/>
    </location>
</feature>
<dbReference type="OrthoDB" id="9809340at2"/>
<dbReference type="GO" id="GO:0035673">
    <property type="term" value="F:oligopeptide transmembrane transporter activity"/>
    <property type="evidence" value="ECO:0007669"/>
    <property type="project" value="InterPro"/>
</dbReference>
<dbReference type="InterPro" id="IPR045035">
    <property type="entry name" value="YSL-like"/>
</dbReference>
<dbReference type="PANTHER" id="PTHR31645">
    <property type="entry name" value="OLIGOPEPTIDE TRANSPORTER YGL114W-RELATED"/>
    <property type="match status" value="1"/>
</dbReference>
<dbReference type="STRING" id="203122.Sde_0651"/>
<dbReference type="NCBIfam" id="TIGR00733">
    <property type="entry name" value="OPT family oligopeptide transporter"/>
    <property type="match status" value="1"/>
</dbReference>
<feature type="transmembrane region" description="Helical" evidence="6">
    <location>
        <begin position="617"/>
        <end position="644"/>
    </location>
</feature>
<accession>Q21N16</accession>
<sequence length="672" mass="70274">MSLPPPLVPAHRDLPEITIKALVLGIVLAMLLGAANAYIGLLVGLTVSASIPAAAASMGLLRLFKRSNILENNMVQTAASAGESLVAGMIFTVPALILMQAWDTYQYWPCVTIAIIGGILGVAFTVPLRRALIIEAQLKFPEGVVTAEVLKTGGVETDKSQAATNTNPAREKDFKNLLQAAGISGLFKLFESGFGLLAGSVATTKAWFAGSFLFTGSFALSPALVGVGYVVGLNIALLIFLGGAIGTLIGVPLNWWLNSNELMGLSGIAAHTPTSEFSQTDWNNIASQAWSQNRRIGVGAMLVGGIWSLIALAKPLIAGVKSSIAAYKTASAAGSNEVLRTEHDTPIHYVLWVALAATIPLFLVFYNALAGYNSAALIAAVMTMLMLFFGFIFASVAGYMAGLIGNSNNPVSGVTIATVVVSAFILLQLMGNQGLAGQLGPIAVIYLAALVCTGAAIAGDNLQDLKCGHIVGATPWRQQLFQVIGVASAALIIPLILQILDAGYGIGRPAENNPTGSYLSAPQASLMKDLASSMFGAGLQWTFIYIGFALAVVLIVLDEIQKRRGSNFRIPVLAVAVGIYLPLGLSVPIFIGGLIAHRLKNKNKLIDKSTQQQRENSSLIVASGLITGEALMGVAIAIVAAFIMPLAHTASFAWATGLLALAGVVYYQARKG</sequence>
<evidence type="ECO:0000256" key="3">
    <source>
        <dbReference type="ARBA" id="ARBA00022692"/>
    </source>
</evidence>
<proteinExistence type="predicted"/>
<feature type="transmembrane region" description="Helical" evidence="6">
    <location>
        <begin position="235"/>
        <end position="257"/>
    </location>
</feature>
<feature type="transmembrane region" description="Helical" evidence="6">
    <location>
        <begin position="206"/>
        <end position="229"/>
    </location>
</feature>
<evidence type="ECO:0000256" key="5">
    <source>
        <dbReference type="ARBA" id="ARBA00023136"/>
    </source>
</evidence>
<feature type="transmembrane region" description="Helical" evidence="6">
    <location>
        <begin position="650"/>
        <end position="669"/>
    </location>
</feature>
<dbReference type="GeneID" id="98612341"/>
<feature type="transmembrane region" description="Helical" evidence="6">
    <location>
        <begin position="349"/>
        <end position="369"/>
    </location>
</feature>
<evidence type="ECO:0000256" key="4">
    <source>
        <dbReference type="ARBA" id="ARBA00022989"/>
    </source>
</evidence>
<dbReference type="AlphaFoldDB" id="Q21N16"/>
<keyword evidence="4 6" id="KW-1133">Transmembrane helix</keyword>
<dbReference type="KEGG" id="sde:Sde_0651"/>
<feature type="transmembrane region" description="Helical" evidence="6">
    <location>
        <begin position="376"/>
        <end position="404"/>
    </location>
</feature>
<organism evidence="7 8">
    <name type="scientific">Saccharophagus degradans (strain 2-40 / ATCC 43961 / DSM 17024)</name>
    <dbReference type="NCBI Taxonomy" id="203122"/>
    <lineage>
        <taxon>Bacteria</taxon>
        <taxon>Pseudomonadati</taxon>
        <taxon>Pseudomonadota</taxon>
        <taxon>Gammaproteobacteria</taxon>
        <taxon>Cellvibrionales</taxon>
        <taxon>Cellvibrionaceae</taxon>
        <taxon>Saccharophagus</taxon>
    </lineage>
</organism>